<feature type="compositionally biased region" description="Low complexity" evidence="1">
    <location>
        <begin position="175"/>
        <end position="187"/>
    </location>
</feature>
<keyword evidence="3" id="KW-1185">Reference proteome</keyword>
<evidence type="ECO:0000313" key="3">
    <source>
        <dbReference type="Proteomes" id="UP000078113"/>
    </source>
</evidence>
<feature type="compositionally biased region" description="Low complexity" evidence="1">
    <location>
        <begin position="308"/>
        <end position="327"/>
    </location>
</feature>
<feature type="region of interest" description="Disordered" evidence="1">
    <location>
        <begin position="18"/>
        <end position="95"/>
    </location>
</feature>
<feature type="region of interest" description="Disordered" evidence="1">
    <location>
        <begin position="174"/>
        <end position="194"/>
    </location>
</feature>
<comment type="caution">
    <text evidence="2">The sequence shown here is derived from an EMBL/GenBank/DDBJ whole genome shotgun (WGS) entry which is preliminary data.</text>
</comment>
<feature type="compositionally biased region" description="Low complexity" evidence="1">
    <location>
        <begin position="18"/>
        <end position="30"/>
    </location>
</feature>
<evidence type="ECO:0000313" key="2">
    <source>
        <dbReference type="EMBL" id="KAE8268188.1"/>
    </source>
</evidence>
<dbReference type="EMBL" id="LWDG02000168">
    <property type="protein sequence ID" value="KAE8268188.1"/>
    <property type="molecule type" value="Genomic_DNA"/>
</dbReference>
<feature type="compositionally biased region" description="Low complexity" evidence="1">
    <location>
        <begin position="136"/>
        <end position="154"/>
    </location>
</feature>
<feature type="compositionally biased region" description="Basic and acidic residues" evidence="1">
    <location>
        <begin position="63"/>
        <end position="81"/>
    </location>
</feature>
<feature type="region of interest" description="Disordered" evidence="1">
    <location>
        <begin position="308"/>
        <end position="342"/>
    </location>
</feature>
<organism evidence="2 3">
    <name type="scientific">Tilletia walkeri</name>
    <dbReference type="NCBI Taxonomy" id="117179"/>
    <lineage>
        <taxon>Eukaryota</taxon>
        <taxon>Fungi</taxon>
        <taxon>Dikarya</taxon>
        <taxon>Basidiomycota</taxon>
        <taxon>Ustilaginomycotina</taxon>
        <taxon>Exobasidiomycetes</taxon>
        <taxon>Tilletiales</taxon>
        <taxon>Tilletiaceae</taxon>
        <taxon>Tilletia</taxon>
    </lineage>
</organism>
<feature type="region of interest" description="Disordered" evidence="1">
    <location>
        <begin position="136"/>
        <end position="157"/>
    </location>
</feature>
<reference evidence="2" key="1">
    <citation type="submission" date="2016-04" db="EMBL/GenBank/DDBJ databases">
        <authorList>
            <person name="Nguyen H.D."/>
            <person name="Samba Siva P."/>
            <person name="Cullis J."/>
            <person name="Levesque C.A."/>
            <person name="Hambleton S."/>
        </authorList>
    </citation>
    <scope>NUCLEOTIDE SEQUENCE</scope>
    <source>
        <strain evidence="2">DAOMC 236422</strain>
    </source>
</reference>
<gene>
    <name evidence="2" type="ORF">A4X09_0g4155</name>
</gene>
<dbReference type="Proteomes" id="UP000078113">
    <property type="component" value="Unassembled WGS sequence"/>
</dbReference>
<reference evidence="2" key="2">
    <citation type="journal article" date="2019" name="IMA Fungus">
        <title>Genome sequencing and comparison of five Tilletia species to identify candidate genes for the detection of regulated species infecting wheat.</title>
        <authorList>
            <person name="Nguyen H.D.T."/>
            <person name="Sultana T."/>
            <person name="Kesanakurti P."/>
            <person name="Hambleton S."/>
        </authorList>
    </citation>
    <scope>NUCLEOTIDE SEQUENCE</scope>
    <source>
        <strain evidence="2">DAOMC 236422</strain>
    </source>
</reference>
<dbReference type="AlphaFoldDB" id="A0A8X7T5B2"/>
<name>A0A8X7T5B2_9BASI</name>
<proteinExistence type="predicted"/>
<accession>A0A8X7T5B2</accession>
<protein>
    <submittedName>
        <fullName evidence="2">Uncharacterized protein</fullName>
    </submittedName>
</protein>
<feature type="compositionally biased region" description="Basic residues" evidence="1">
    <location>
        <begin position="331"/>
        <end position="342"/>
    </location>
</feature>
<evidence type="ECO:0000256" key="1">
    <source>
        <dbReference type="SAM" id="MobiDB-lite"/>
    </source>
</evidence>
<sequence length="342" mass="36294">MSVAGSSCVCSARQARRAAASLSRSATSTSQRHHFSSSAESNNTRSTGASSSSSSSSPTRSFTAEEARARLEAKHREEGKKNPLAAWTPSTNRPMLPLQPRSVNWSHALAAPLYSTPAPASTPRVPLDILTAFDTSSSDAVPPSAAEAASKPSPLIVGPKHTLRHAVRSIELHLGSGPSYSGGRSRSTPNAVGYQSNKTKVTNYQGFTRDAEIREGEEDRSKAEAAVRMHHLREQYGGDYKDHVAHGPLLARLLRNTSDDKKAGEEDVLSNVHEAVQVADQALALNPSLGQAAKQFVLHAIQERVDQPQVAAPASDAAATPSSAADQGSAKKGKRDGKRRAK</sequence>
<feature type="compositionally biased region" description="Low complexity" evidence="1">
    <location>
        <begin position="41"/>
        <end position="62"/>
    </location>
</feature>